<gene>
    <name evidence="1" type="ORF">UW21_C0027G0005</name>
</gene>
<dbReference type="Proteomes" id="UP000034192">
    <property type="component" value="Unassembled WGS sequence"/>
</dbReference>
<dbReference type="AlphaFoldDB" id="A0A0G1GD77"/>
<name>A0A0G1GD77_9BACT</name>
<organism evidence="1 2">
    <name type="scientific">Candidatus Woesebacteria bacterium GW2011_GWB1_44_11b</name>
    <dbReference type="NCBI Taxonomy" id="1618580"/>
    <lineage>
        <taxon>Bacteria</taxon>
        <taxon>Candidatus Woeseibacteriota</taxon>
    </lineage>
</organism>
<dbReference type="EMBL" id="LCHL01000027">
    <property type="protein sequence ID" value="KKT32303.1"/>
    <property type="molecule type" value="Genomic_DNA"/>
</dbReference>
<comment type="caution">
    <text evidence="1">The sequence shown here is derived from an EMBL/GenBank/DDBJ whole genome shotgun (WGS) entry which is preliminary data.</text>
</comment>
<accession>A0A0G1GD77</accession>
<evidence type="ECO:0000313" key="2">
    <source>
        <dbReference type="Proteomes" id="UP000034192"/>
    </source>
</evidence>
<reference evidence="1 2" key="1">
    <citation type="journal article" date="2015" name="Nature">
        <title>rRNA introns, odd ribosomes, and small enigmatic genomes across a large radiation of phyla.</title>
        <authorList>
            <person name="Brown C.T."/>
            <person name="Hug L.A."/>
            <person name="Thomas B.C."/>
            <person name="Sharon I."/>
            <person name="Castelle C.J."/>
            <person name="Singh A."/>
            <person name="Wilkins M.J."/>
            <person name="Williams K.H."/>
            <person name="Banfield J.F."/>
        </authorList>
    </citation>
    <scope>NUCLEOTIDE SEQUENCE [LARGE SCALE GENOMIC DNA]</scope>
</reference>
<sequence length="68" mass="7911">MAAALNYANFHLARTHLFVDKYINSVQINEIISPVTTDNVLHYLRLSSEDYQKYLLILKSELSLRVEN</sequence>
<proteinExistence type="predicted"/>
<protein>
    <submittedName>
        <fullName evidence="1">Uncharacterized protein</fullName>
    </submittedName>
</protein>
<evidence type="ECO:0000313" key="1">
    <source>
        <dbReference type="EMBL" id="KKT32303.1"/>
    </source>
</evidence>